<evidence type="ECO:0000256" key="1">
    <source>
        <dbReference type="ARBA" id="ARBA00022485"/>
    </source>
</evidence>
<feature type="binding site" evidence="9">
    <location>
        <position position="151"/>
    </location>
    <ligand>
        <name>cob(II)alamin</name>
        <dbReference type="ChEBI" id="CHEBI:16304"/>
    </ligand>
</feature>
<accession>A0A6P1QWJ4</accession>
<dbReference type="Pfam" id="PF08331">
    <property type="entry name" value="QueG_DUF1730"/>
    <property type="match status" value="1"/>
</dbReference>
<feature type="binding site" evidence="9">
    <location>
        <position position="165"/>
    </location>
    <ligand>
        <name>cob(II)alamin</name>
        <dbReference type="ChEBI" id="CHEBI:16304"/>
    </ligand>
</feature>
<dbReference type="NCBIfam" id="TIGR00276">
    <property type="entry name" value="tRNA epoxyqueuosine(34) reductase QueG"/>
    <property type="match status" value="1"/>
</dbReference>
<dbReference type="GO" id="GO:0005737">
    <property type="term" value="C:cytoplasm"/>
    <property type="evidence" value="ECO:0007669"/>
    <property type="project" value="UniProtKB-SubCell"/>
</dbReference>
<evidence type="ECO:0000256" key="5">
    <source>
        <dbReference type="ARBA" id="ARBA00022785"/>
    </source>
</evidence>
<keyword evidence="2 9" id="KW-0963">Cytoplasm</keyword>
<evidence type="ECO:0000256" key="4">
    <source>
        <dbReference type="ARBA" id="ARBA00022723"/>
    </source>
</evidence>
<keyword evidence="9" id="KW-0170">Cobalt</keyword>
<feature type="binding site" evidence="9">
    <location>
        <position position="240"/>
    </location>
    <ligand>
        <name>[4Fe-4S] cluster</name>
        <dbReference type="ChEBI" id="CHEBI:49883"/>
        <label>2</label>
    </ligand>
</feature>
<dbReference type="GO" id="GO:0052693">
    <property type="term" value="F:epoxyqueuosine reductase activity"/>
    <property type="evidence" value="ECO:0007669"/>
    <property type="project" value="UniProtKB-UniRule"/>
</dbReference>
<comment type="pathway">
    <text evidence="9">tRNA modification; tRNA-queuosine biosynthesis.</text>
</comment>
<feature type="binding site" evidence="9">
    <location>
        <begin position="237"/>
        <end position="238"/>
    </location>
    <ligand>
        <name>cob(II)alamin</name>
        <dbReference type="ChEBI" id="CHEBI:16304"/>
    </ligand>
</feature>
<feature type="active site" description="Proton donor" evidence="9">
    <location>
        <position position="130"/>
    </location>
</feature>
<protein>
    <recommendedName>
        <fullName evidence="9">Epoxyqueuosine reductase</fullName>
        <ecNumber evidence="9">1.17.99.6</ecNumber>
    </recommendedName>
    <alternativeName>
        <fullName evidence="9">Queuosine biosynthesis protein QueG</fullName>
    </alternativeName>
</protein>
<dbReference type="EMBL" id="CP029149">
    <property type="protein sequence ID" value="QHN66155.1"/>
    <property type="molecule type" value="Genomic_DNA"/>
</dbReference>
<evidence type="ECO:0000256" key="7">
    <source>
        <dbReference type="ARBA" id="ARBA00023004"/>
    </source>
</evidence>
<dbReference type="PANTHER" id="PTHR30002">
    <property type="entry name" value="EPOXYQUEUOSINE REDUCTASE"/>
    <property type="match status" value="1"/>
</dbReference>
<gene>
    <name evidence="9 10" type="primary">queG</name>
    <name evidence="10" type="ORF">DBX24_08350</name>
</gene>
<dbReference type="EC" id="1.17.99.6" evidence="9"/>
<comment type="cofactor">
    <cofactor evidence="9">
        <name>cob(II)alamin</name>
        <dbReference type="ChEBI" id="CHEBI:16304"/>
    </cofactor>
</comment>
<feature type="binding site" evidence="9">
    <location>
        <position position="244"/>
    </location>
    <ligand>
        <name>[4Fe-4S] cluster</name>
        <dbReference type="ChEBI" id="CHEBI:49883"/>
        <label>1</label>
    </ligand>
</feature>
<evidence type="ECO:0000256" key="6">
    <source>
        <dbReference type="ARBA" id="ARBA00023002"/>
    </source>
</evidence>
<feature type="binding site" evidence="9">
    <location>
        <position position="154"/>
    </location>
    <ligand>
        <name>cob(II)alamin</name>
        <dbReference type="ChEBI" id="CHEBI:16304"/>
    </ligand>
</feature>
<evidence type="ECO:0000256" key="2">
    <source>
        <dbReference type="ARBA" id="ARBA00022490"/>
    </source>
</evidence>
<comment type="caution">
    <text evidence="9">Lacks conserved residue(s) required for the propagation of feature annotation.</text>
</comment>
<keyword evidence="5 9" id="KW-0671">Queuosine biosynthesis</keyword>
<evidence type="ECO:0000313" key="10">
    <source>
        <dbReference type="EMBL" id="QHN66155.1"/>
    </source>
</evidence>
<feature type="binding site" evidence="9">
    <location>
        <position position="237"/>
    </location>
    <ligand>
        <name>[4Fe-4S] cluster</name>
        <dbReference type="ChEBI" id="CHEBI:49883"/>
        <label>2</label>
    </ligand>
</feature>
<comment type="similarity">
    <text evidence="9">Belongs to the QueG family.</text>
</comment>
<dbReference type="GO" id="GO:0008616">
    <property type="term" value="P:tRNA queuosine(34) biosynthetic process"/>
    <property type="evidence" value="ECO:0007669"/>
    <property type="project" value="UniProtKB-UniRule"/>
</dbReference>
<keyword evidence="7 9" id="KW-0408">Iron</keyword>
<comment type="subcellular location">
    <subcellularLocation>
        <location evidence="9">Cytoplasm</location>
    </subcellularLocation>
</comment>
<keyword evidence="6 9" id="KW-0560">Oxidoreductase</keyword>
<evidence type="ECO:0000256" key="9">
    <source>
        <dbReference type="HAMAP-Rule" id="MF_00916"/>
    </source>
</evidence>
<dbReference type="HAMAP" id="MF_00916">
    <property type="entry name" value="QueG"/>
    <property type="match status" value="1"/>
</dbReference>
<dbReference type="AlphaFoldDB" id="A0A6P1QWJ4"/>
<feature type="binding site" evidence="9">
    <location>
        <position position="184"/>
    </location>
    <ligand>
        <name>[4Fe-4S] cluster</name>
        <dbReference type="ChEBI" id="CHEBI:49883"/>
        <label>1</label>
    </ligand>
</feature>
<feature type="binding site" evidence="9">
    <location>
        <position position="60"/>
    </location>
    <ligand>
        <name>cob(II)alamin</name>
        <dbReference type="ChEBI" id="CHEBI:16304"/>
    </ligand>
</feature>
<name>A0A6P1QWJ4_9FLAO</name>
<feature type="binding site" evidence="9">
    <location>
        <position position="219"/>
    </location>
    <ligand>
        <name>tRNA</name>
        <dbReference type="ChEBI" id="CHEBI:17843"/>
    </ligand>
</feature>
<dbReference type="InterPro" id="IPR004453">
    <property type="entry name" value="QueG"/>
</dbReference>
<comment type="cofactor">
    <cofactor evidence="9">
        <name>[4Fe-4S] cluster</name>
        <dbReference type="ChEBI" id="CHEBI:49883"/>
    </cofactor>
    <text evidence="9">Binds 2 [4Fe-4S] clusters per monomer.</text>
</comment>
<dbReference type="InterPro" id="IPR013542">
    <property type="entry name" value="QueG_DUF1730"/>
</dbReference>
<evidence type="ECO:0000256" key="8">
    <source>
        <dbReference type="ARBA" id="ARBA00023014"/>
    </source>
</evidence>
<feature type="binding site" evidence="9">
    <location>
        <position position="210"/>
    </location>
    <ligand>
        <name>[4Fe-4S] cluster</name>
        <dbReference type="ChEBI" id="CHEBI:49883"/>
        <label>2</label>
    </ligand>
</feature>
<keyword evidence="3 9" id="KW-0819">tRNA processing</keyword>
<feature type="binding site" evidence="9">
    <location>
        <position position="130"/>
    </location>
    <ligand>
        <name>cob(II)alamin</name>
        <dbReference type="ChEBI" id="CHEBI:16304"/>
    </ligand>
</feature>
<keyword evidence="8 9" id="KW-0411">Iron-sulfur</keyword>
<comment type="function">
    <text evidence="9">Catalyzes the conversion of epoxyqueuosine (oQ) to queuosine (Q), which is a hypermodified base found in the wobble positions of tRNA(Asp), tRNA(Asn), tRNA(His) and tRNA(Tyr).</text>
</comment>
<dbReference type="InterPro" id="IPR017896">
    <property type="entry name" value="4Fe4S_Fe-S-bd"/>
</dbReference>
<keyword evidence="1 9" id="KW-0004">4Fe-4S</keyword>
<dbReference type="InterPro" id="IPR017900">
    <property type="entry name" value="4Fe4S_Fe_S_CS"/>
</dbReference>
<sequence length="309" mass="35561">MSNAEKYTRLIKEKAEKFGFDGCGISQAAFLEEEALRLENYLKNNYNGAMSFLENNIDKRLDPRLLVEGAKSVISLKYNYFPQEKIQMDYNLAKYAYGEDYHDVVKSVLREMVSELLEEIGDFGFRIFVDSAPVMEKAWARKSGLGWIGKNSLLISKKRGSFFVLSEIICDLDLEPDYPTTDHCGSCRKCIDACPTGAIVSDKIINGSKCISYLTIELKDEIPSTFEDKLEDWMFGCDICQDVCPWNRFSLPHNQPRFSPNHHLQHADKIEWEEITQELFSEIFRKSAVKRAKLAGLKRNIDFINRTKK</sequence>
<dbReference type="GO" id="GO:0051539">
    <property type="term" value="F:4 iron, 4 sulfur cluster binding"/>
    <property type="evidence" value="ECO:0007669"/>
    <property type="project" value="UniProtKB-KW"/>
</dbReference>
<dbReference type="KEGG" id="bcad:DBX24_08350"/>
<comment type="catalytic activity">
    <reaction evidence="9">
        <text>epoxyqueuosine(34) in tRNA + AH2 = queuosine(34) in tRNA + A + H2O</text>
        <dbReference type="Rhea" id="RHEA:32159"/>
        <dbReference type="Rhea" id="RHEA-COMP:18571"/>
        <dbReference type="Rhea" id="RHEA-COMP:18582"/>
        <dbReference type="ChEBI" id="CHEBI:13193"/>
        <dbReference type="ChEBI" id="CHEBI:15377"/>
        <dbReference type="ChEBI" id="CHEBI:17499"/>
        <dbReference type="ChEBI" id="CHEBI:194431"/>
        <dbReference type="ChEBI" id="CHEBI:194443"/>
        <dbReference type="EC" id="1.17.99.6"/>
    </reaction>
</comment>
<evidence type="ECO:0000313" key="11">
    <source>
        <dbReference type="Proteomes" id="UP000464318"/>
    </source>
</evidence>
<dbReference type="OrthoDB" id="9784571at2"/>
<feature type="binding site" evidence="9">
    <location>
        <position position="190"/>
    </location>
    <ligand>
        <name>[4Fe-4S] cluster</name>
        <dbReference type="ChEBI" id="CHEBI:49883"/>
        <label>1</label>
    </ligand>
</feature>
<keyword evidence="9" id="KW-0846">Cobalamin</keyword>
<comment type="subunit">
    <text evidence="9">Monomer.</text>
</comment>
<evidence type="ECO:0000256" key="3">
    <source>
        <dbReference type="ARBA" id="ARBA00022694"/>
    </source>
</evidence>
<feature type="binding site" evidence="9">
    <location>
        <position position="187"/>
    </location>
    <ligand>
        <name>[4Fe-4S] cluster</name>
        <dbReference type="ChEBI" id="CHEBI:49883"/>
        <label>1</label>
    </ligand>
</feature>
<dbReference type="Pfam" id="PF13484">
    <property type="entry name" value="Fer4_16"/>
    <property type="match status" value="1"/>
</dbReference>
<dbReference type="Gene3D" id="3.30.70.20">
    <property type="match status" value="1"/>
</dbReference>
<dbReference type="GO" id="GO:0031419">
    <property type="term" value="F:cobalamin binding"/>
    <property type="evidence" value="ECO:0007669"/>
    <property type="project" value="UniProtKB-KW"/>
</dbReference>
<keyword evidence="11" id="KW-1185">Reference proteome</keyword>
<proteinExistence type="inferred from homology"/>
<dbReference type="GO" id="GO:0046872">
    <property type="term" value="F:metal ion binding"/>
    <property type="evidence" value="ECO:0007669"/>
    <property type="project" value="UniProtKB-KW"/>
</dbReference>
<dbReference type="SUPFAM" id="SSF46548">
    <property type="entry name" value="alpha-helical ferredoxin"/>
    <property type="match status" value="1"/>
</dbReference>
<dbReference type="Proteomes" id="UP000464318">
    <property type="component" value="Chromosome"/>
</dbReference>
<organism evidence="10 11">
    <name type="scientific">Bergeyella cardium</name>
    <dbReference type="NCBI Taxonomy" id="1585976"/>
    <lineage>
        <taxon>Bacteria</taxon>
        <taxon>Pseudomonadati</taxon>
        <taxon>Bacteroidota</taxon>
        <taxon>Flavobacteriia</taxon>
        <taxon>Flavobacteriales</taxon>
        <taxon>Weeksellaceae</taxon>
        <taxon>Bergeyella</taxon>
    </lineage>
</organism>
<dbReference type="PROSITE" id="PS51379">
    <property type="entry name" value="4FE4S_FER_2"/>
    <property type="match status" value="1"/>
</dbReference>
<feature type="binding site" evidence="9">
    <location>
        <position position="194"/>
    </location>
    <ligand>
        <name>[4Fe-4S] cluster</name>
        <dbReference type="ChEBI" id="CHEBI:49883"/>
        <label>2</label>
    </ligand>
</feature>
<dbReference type="PROSITE" id="PS00198">
    <property type="entry name" value="4FE4S_FER_1"/>
    <property type="match status" value="1"/>
</dbReference>
<dbReference type="UniPathway" id="UPA00392"/>
<feature type="binding site" evidence="9">
    <location>
        <position position="212"/>
    </location>
    <ligand>
        <name>cob(II)alamin</name>
        <dbReference type="ChEBI" id="CHEBI:16304"/>
    </ligand>
</feature>
<dbReference type="PANTHER" id="PTHR30002:SF4">
    <property type="entry name" value="EPOXYQUEUOSINE REDUCTASE"/>
    <property type="match status" value="1"/>
</dbReference>
<reference evidence="10 11" key="1">
    <citation type="submission" date="2018-04" db="EMBL/GenBank/DDBJ databases">
        <title>Characteristic and Complete Genome Sequencing of A Novel Member of Infective Endocarditis Causative Bacteria: Bergeyella cardium QL-PH.</title>
        <authorList>
            <person name="Pan H."/>
            <person name="Sun E."/>
            <person name="Zhang Y."/>
        </authorList>
    </citation>
    <scope>NUCLEOTIDE SEQUENCE [LARGE SCALE GENOMIC DNA]</scope>
    <source>
        <strain evidence="10 11">HPQL</strain>
    </source>
</reference>
<keyword evidence="4 9" id="KW-0479">Metal-binding</keyword>